<protein>
    <submittedName>
        <fullName evidence="1">Uncharacterized protein</fullName>
    </submittedName>
</protein>
<dbReference type="OrthoDB" id="5295943at2"/>
<evidence type="ECO:0000313" key="2">
    <source>
        <dbReference type="Proteomes" id="UP000197535"/>
    </source>
</evidence>
<gene>
    <name evidence="1" type="ORF">AYR66_07390</name>
</gene>
<evidence type="ECO:0000313" key="1">
    <source>
        <dbReference type="EMBL" id="OWW19355.1"/>
    </source>
</evidence>
<comment type="caution">
    <text evidence="1">The sequence shown here is derived from an EMBL/GenBank/DDBJ whole genome shotgun (WGS) entry which is preliminary data.</text>
</comment>
<dbReference type="Pfam" id="PF06676">
    <property type="entry name" value="DUF1178"/>
    <property type="match status" value="1"/>
</dbReference>
<dbReference type="PIRSF" id="PIRSF032131">
    <property type="entry name" value="UCP032131"/>
    <property type="match status" value="1"/>
</dbReference>
<organism evidence="1 2">
    <name type="scientific">Noviherbaspirillum denitrificans</name>
    <dbReference type="NCBI Taxonomy" id="1968433"/>
    <lineage>
        <taxon>Bacteria</taxon>
        <taxon>Pseudomonadati</taxon>
        <taxon>Pseudomonadota</taxon>
        <taxon>Betaproteobacteria</taxon>
        <taxon>Burkholderiales</taxon>
        <taxon>Oxalobacteraceae</taxon>
        <taxon>Noviherbaspirillum</taxon>
    </lineage>
</organism>
<accession>A0A254T9V3</accession>
<reference evidence="1 2" key="1">
    <citation type="submission" date="2016-02" db="EMBL/GenBank/DDBJ databases">
        <authorList>
            <person name="Wen L."/>
            <person name="He K."/>
            <person name="Yang H."/>
        </authorList>
    </citation>
    <scope>NUCLEOTIDE SEQUENCE [LARGE SCALE GENOMIC DNA]</scope>
    <source>
        <strain evidence="1 2">TSA40</strain>
    </source>
</reference>
<dbReference type="RefSeq" id="WP_088706267.1">
    <property type="nucleotide sequence ID" value="NZ_LSTO01000001.1"/>
</dbReference>
<dbReference type="EMBL" id="LSTO01000001">
    <property type="protein sequence ID" value="OWW19355.1"/>
    <property type="molecule type" value="Genomic_DNA"/>
</dbReference>
<dbReference type="InterPro" id="IPR009562">
    <property type="entry name" value="DUF1178"/>
</dbReference>
<keyword evidence="2" id="KW-1185">Reference proteome</keyword>
<name>A0A254T9V3_9BURK</name>
<proteinExistence type="predicted"/>
<dbReference type="AlphaFoldDB" id="A0A254T9V3"/>
<sequence length="139" mass="15629">MKVYNLICEHDHRFEGWFSSEEDFKSQNEAHQIGCPVCESHAIKKLPSAPHLSLSGMQAAKSEVEQVQKQFLQMVRKIVANTEDVGERFAEEARRIHYNEAPDRAIRGVASAQEFAALSEEGIDVLPLPISDALKQPLQ</sequence>
<dbReference type="Proteomes" id="UP000197535">
    <property type="component" value="Unassembled WGS sequence"/>
</dbReference>